<reference evidence="2" key="2">
    <citation type="submission" date="2025-08" db="UniProtKB">
        <authorList>
            <consortium name="RefSeq"/>
        </authorList>
    </citation>
    <scope>IDENTIFICATION</scope>
    <source>
        <tissue evidence="2">Leaf</tissue>
    </source>
</reference>
<dbReference type="PANTHER" id="PTHR48475">
    <property type="entry name" value="RIBONUCLEASE H"/>
    <property type="match status" value="1"/>
</dbReference>
<dbReference type="RefSeq" id="XP_009787064.1">
    <property type="nucleotide sequence ID" value="XM_009788762.1"/>
</dbReference>
<organism evidence="1 2">
    <name type="scientific">Nicotiana sylvestris</name>
    <name type="common">Wood tobacco</name>
    <name type="synonym">South American tobacco</name>
    <dbReference type="NCBI Taxonomy" id="4096"/>
    <lineage>
        <taxon>Eukaryota</taxon>
        <taxon>Viridiplantae</taxon>
        <taxon>Streptophyta</taxon>
        <taxon>Embryophyta</taxon>
        <taxon>Tracheophyta</taxon>
        <taxon>Spermatophyta</taxon>
        <taxon>Magnoliopsida</taxon>
        <taxon>eudicotyledons</taxon>
        <taxon>Gunneridae</taxon>
        <taxon>Pentapetalae</taxon>
        <taxon>asterids</taxon>
        <taxon>lamiids</taxon>
        <taxon>Solanales</taxon>
        <taxon>Solanaceae</taxon>
        <taxon>Nicotianoideae</taxon>
        <taxon>Nicotianeae</taxon>
        <taxon>Nicotiana</taxon>
    </lineage>
</organism>
<keyword evidence="1" id="KW-1185">Reference proteome</keyword>
<dbReference type="AlphaFoldDB" id="A0A1U7XJE2"/>
<dbReference type="Proteomes" id="UP000189701">
    <property type="component" value="Unplaced"/>
</dbReference>
<dbReference type="PANTHER" id="PTHR48475:SF1">
    <property type="entry name" value="RNASE H TYPE-1 DOMAIN-CONTAINING PROTEIN"/>
    <property type="match status" value="1"/>
</dbReference>
<sequence length="127" mass="15149">MAEYEAYILGLIMVIDMNVQELLVTRDFDLLVHQNEFTDAWATLYSMIQHPNKNLIDLIPIEIRKQPAYCAHVEELSDENPWFHDIKEYLEKGEHMRMLHTSRSARFEGWPTISFRAKEFYIEECLI</sequence>
<accession>A0A1U7XJE2</accession>
<name>A0A1U7XJE2_NICSY</name>
<dbReference type="KEGG" id="nsy:104235081"/>
<gene>
    <name evidence="2" type="primary">LOC104235081</name>
</gene>
<proteinExistence type="predicted"/>
<reference evidence="1" key="1">
    <citation type="journal article" date="2013" name="Genome Biol.">
        <title>Reference genomes and transcriptomes of Nicotiana sylvestris and Nicotiana tomentosiformis.</title>
        <authorList>
            <person name="Sierro N."/>
            <person name="Battey J.N."/>
            <person name="Ouadi S."/>
            <person name="Bovet L."/>
            <person name="Goepfert S."/>
            <person name="Bakaher N."/>
            <person name="Peitsch M.C."/>
            <person name="Ivanov N.V."/>
        </authorList>
    </citation>
    <scope>NUCLEOTIDE SEQUENCE [LARGE SCALE GENOMIC DNA]</scope>
</reference>
<evidence type="ECO:0000313" key="2">
    <source>
        <dbReference type="RefSeq" id="XP_009787064.1"/>
    </source>
</evidence>
<dbReference type="GeneID" id="104235081"/>
<evidence type="ECO:0000313" key="1">
    <source>
        <dbReference type="Proteomes" id="UP000189701"/>
    </source>
</evidence>
<protein>
    <submittedName>
        <fullName evidence="2">Uncharacterized protein LOC104235081</fullName>
    </submittedName>
</protein>